<evidence type="ECO:0000256" key="1">
    <source>
        <dbReference type="ARBA" id="ARBA00008791"/>
    </source>
</evidence>
<dbReference type="PANTHER" id="PTHR46268">
    <property type="entry name" value="STRESS RESPONSE PROTEIN NHAX"/>
    <property type="match status" value="1"/>
</dbReference>
<evidence type="ECO:0000313" key="3">
    <source>
        <dbReference type="EMBL" id="RKQ93205.1"/>
    </source>
</evidence>
<dbReference type="Pfam" id="PF00582">
    <property type="entry name" value="Usp"/>
    <property type="match status" value="2"/>
</dbReference>
<dbReference type="CDD" id="cd00293">
    <property type="entry name" value="USP-like"/>
    <property type="match status" value="2"/>
</dbReference>
<evidence type="ECO:0000259" key="2">
    <source>
        <dbReference type="Pfam" id="PF00582"/>
    </source>
</evidence>
<reference evidence="3 4" key="1">
    <citation type="submission" date="2018-10" db="EMBL/GenBank/DDBJ databases">
        <title>Genomic Encyclopedia of Archaeal and Bacterial Type Strains, Phase II (KMG-II): from individual species to whole genera.</title>
        <authorList>
            <person name="Goeker M."/>
        </authorList>
    </citation>
    <scope>NUCLEOTIDE SEQUENCE [LARGE SCALE GENOMIC DNA]</scope>
    <source>
        <strain evidence="3 4">DSM 14954</strain>
    </source>
</reference>
<feature type="domain" description="UspA" evidence="2">
    <location>
        <begin position="14"/>
        <end position="140"/>
    </location>
</feature>
<dbReference type="Gene3D" id="3.40.50.620">
    <property type="entry name" value="HUPs"/>
    <property type="match status" value="2"/>
</dbReference>
<organism evidence="3 4">
    <name type="scientific">Solirubrobacter pauli</name>
    <dbReference type="NCBI Taxonomy" id="166793"/>
    <lineage>
        <taxon>Bacteria</taxon>
        <taxon>Bacillati</taxon>
        <taxon>Actinomycetota</taxon>
        <taxon>Thermoleophilia</taxon>
        <taxon>Solirubrobacterales</taxon>
        <taxon>Solirubrobacteraceae</taxon>
        <taxon>Solirubrobacter</taxon>
    </lineage>
</organism>
<protein>
    <submittedName>
        <fullName evidence="3">Nucleotide-binding universal stress UspA family protein</fullName>
    </submittedName>
</protein>
<dbReference type="InterPro" id="IPR014729">
    <property type="entry name" value="Rossmann-like_a/b/a_fold"/>
</dbReference>
<feature type="domain" description="UspA" evidence="2">
    <location>
        <begin position="155"/>
        <end position="278"/>
    </location>
</feature>
<accession>A0A660LGA3</accession>
<gene>
    <name evidence="3" type="ORF">C8N24_3066</name>
</gene>
<evidence type="ECO:0000313" key="4">
    <source>
        <dbReference type="Proteomes" id="UP000278962"/>
    </source>
</evidence>
<keyword evidence="4" id="KW-1185">Reference proteome</keyword>
<comment type="caution">
    <text evidence="3">The sequence shown here is derived from an EMBL/GenBank/DDBJ whole genome shotgun (WGS) entry which is preliminary data.</text>
</comment>
<dbReference type="SUPFAM" id="SSF52402">
    <property type="entry name" value="Adenine nucleotide alpha hydrolases-like"/>
    <property type="match status" value="2"/>
</dbReference>
<dbReference type="InterPro" id="IPR006015">
    <property type="entry name" value="Universal_stress_UspA"/>
</dbReference>
<dbReference type="InterPro" id="IPR006016">
    <property type="entry name" value="UspA"/>
</dbReference>
<dbReference type="EMBL" id="RBIL01000001">
    <property type="protein sequence ID" value="RKQ93205.1"/>
    <property type="molecule type" value="Genomic_DNA"/>
</dbReference>
<name>A0A660LGA3_9ACTN</name>
<dbReference type="AlphaFoldDB" id="A0A660LGA3"/>
<comment type="similarity">
    <text evidence="1">Belongs to the universal stress protein A family.</text>
</comment>
<dbReference type="PRINTS" id="PR01438">
    <property type="entry name" value="UNVRSLSTRESS"/>
</dbReference>
<proteinExistence type="inferred from homology"/>
<dbReference type="PANTHER" id="PTHR46268:SF6">
    <property type="entry name" value="UNIVERSAL STRESS PROTEIN UP12"/>
    <property type="match status" value="1"/>
</dbReference>
<sequence>MSTSASHPSAVAAVCAVDEDAYAADVVVLGTWLASKLELEPRFVHVAPAQPRPDAADLHLLNAARAAASALFEDLRLPSGRTEMVVAESAAAGILGAAREHGAQLVIMGSRGQGAVTSAALGSTTRAVIAEREVPVVVVRAGAAPVTLGGPLVCAVVDDGADQIALAQAVGRMAARLGAALVLVHAVELGSVRTGSPRMPGPRVDTDRGAAERLMRQVLSKLPPGLDVDARVRPGRPAPVIADVADEVSSDLVIVGHRARGAVATAVTGSTALELIGMGTRPTMLLPPRLADGFLPLRR</sequence>
<dbReference type="Proteomes" id="UP000278962">
    <property type="component" value="Unassembled WGS sequence"/>
</dbReference>